<organism evidence="2">
    <name type="scientific">Actinoplanes campanulatus</name>
    <dbReference type="NCBI Taxonomy" id="113559"/>
    <lineage>
        <taxon>Bacteria</taxon>
        <taxon>Bacillati</taxon>
        <taxon>Actinomycetota</taxon>
        <taxon>Actinomycetes</taxon>
        <taxon>Micromonosporales</taxon>
        <taxon>Micromonosporaceae</taxon>
        <taxon>Actinoplanes</taxon>
    </lineage>
</organism>
<dbReference type="Pfam" id="PF13673">
    <property type="entry name" value="Acetyltransf_10"/>
    <property type="match status" value="1"/>
</dbReference>
<dbReference type="RefSeq" id="WP_204295003.1">
    <property type="nucleotide sequence ID" value="NZ_BAAAGQ010000009.1"/>
</dbReference>
<dbReference type="Gene3D" id="3.40.630.30">
    <property type="match status" value="1"/>
</dbReference>
<evidence type="ECO:0000313" key="2">
    <source>
        <dbReference type="EMBL" id="GID44350.1"/>
    </source>
</evidence>
<evidence type="ECO:0000259" key="1">
    <source>
        <dbReference type="PROSITE" id="PS51186"/>
    </source>
</evidence>
<proteinExistence type="predicted"/>
<reference evidence="2" key="1">
    <citation type="submission" date="2021-01" db="EMBL/GenBank/DDBJ databases">
        <title>Whole genome shotgun sequence of Actinoplanes capillaceus NBRC 16408.</title>
        <authorList>
            <person name="Komaki H."/>
            <person name="Tamura T."/>
        </authorList>
    </citation>
    <scope>NUCLEOTIDE SEQUENCE [LARGE SCALE GENOMIC DNA]</scope>
    <source>
        <strain evidence="2">NBRC 16408</strain>
    </source>
</reference>
<accession>A0ABQ3WEP4</accession>
<dbReference type="PROSITE" id="PS51186">
    <property type="entry name" value="GNAT"/>
    <property type="match status" value="1"/>
</dbReference>
<feature type="domain" description="N-acetyltransferase" evidence="1">
    <location>
        <begin position="12"/>
        <end position="149"/>
    </location>
</feature>
<comment type="caution">
    <text evidence="2">The sequence shown here is derived from an EMBL/GenBank/DDBJ whole genome shotgun (WGS) entry which is preliminary data.</text>
</comment>
<name>A0ABQ3WEP4_9ACTN</name>
<dbReference type="InterPro" id="IPR000182">
    <property type="entry name" value="GNAT_dom"/>
</dbReference>
<dbReference type="InterPro" id="IPR016181">
    <property type="entry name" value="Acyl_CoA_acyltransferase"/>
</dbReference>
<dbReference type="SUPFAM" id="SSF55729">
    <property type="entry name" value="Acyl-CoA N-acyltransferases (Nat)"/>
    <property type="match status" value="1"/>
</dbReference>
<dbReference type="EMBL" id="BOMF01000025">
    <property type="protein sequence ID" value="GID44350.1"/>
    <property type="molecule type" value="Genomic_DNA"/>
</dbReference>
<protein>
    <submittedName>
        <fullName evidence="2">ElaA protein</fullName>
    </submittedName>
</protein>
<gene>
    <name evidence="2" type="primary">elaA</name>
    <name evidence="2" type="ORF">Aca07nite_16250</name>
</gene>
<sequence>MHPEPHDELRVASFRDLDTTTLYEILKLRSEVFVVEQECAYLDPDGRDVEPGTRHLWFAQGKRVRAYLRILSDHGVERIGRVVTAPEARGNGLAGRLISEALAVIGNRPAILHAQAHLAAYYTRFGFERSGPEYLEDGIPHIPMKRDQGRFATISMTERRRPV</sequence>